<dbReference type="AlphaFoldDB" id="A0AA38FT53"/>
<accession>A0AA38FT53</accession>
<reference evidence="2 3" key="1">
    <citation type="journal article" date="2021" name="Nat. Plants">
        <title>The Taxus genome provides insights into paclitaxel biosynthesis.</title>
        <authorList>
            <person name="Xiong X."/>
            <person name="Gou J."/>
            <person name="Liao Q."/>
            <person name="Li Y."/>
            <person name="Zhou Q."/>
            <person name="Bi G."/>
            <person name="Li C."/>
            <person name="Du R."/>
            <person name="Wang X."/>
            <person name="Sun T."/>
            <person name="Guo L."/>
            <person name="Liang H."/>
            <person name="Lu P."/>
            <person name="Wu Y."/>
            <person name="Zhang Z."/>
            <person name="Ro D.K."/>
            <person name="Shang Y."/>
            <person name="Huang S."/>
            <person name="Yan J."/>
        </authorList>
    </citation>
    <scope>NUCLEOTIDE SEQUENCE [LARGE SCALE GENOMIC DNA]</scope>
    <source>
        <strain evidence="2">Ta-2019</strain>
    </source>
</reference>
<feature type="region of interest" description="Disordered" evidence="1">
    <location>
        <begin position="1"/>
        <end position="88"/>
    </location>
</feature>
<dbReference type="EMBL" id="JAHRHJ020000007">
    <property type="protein sequence ID" value="KAH9309870.1"/>
    <property type="molecule type" value="Genomic_DNA"/>
</dbReference>
<gene>
    <name evidence="2" type="ORF">KI387_037781</name>
</gene>
<keyword evidence="3" id="KW-1185">Reference proteome</keyword>
<dbReference type="Proteomes" id="UP000824469">
    <property type="component" value="Unassembled WGS sequence"/>
</dbReference>
<evidence type="ECO:0000256" key="1">
    <source>
        <dbReference type="SAM" id="MobiDB-lite"/>
    </source>
</evidence>
<feature type="compositionally biased region" description="Polar residues" evidence="1">
    <location>
        <begin position="34"/>
        <end position="57"/>
    </location>
</feature>
<protein>
    <submittedName>
        <fullName evidence="2">Uncharacterized protein</fullName>
    </submittedName>
</protein>
<sequence length="88" mass="9591">DEDFCGMNQTPYQSVVSNTHSKKRNIGEGHSLDPSDSQPSITPQGVSKQNAVSNMQGQPKPPSRPAQMPSVTGHVQEKNVLSKGQQRY</sequence>
<name>A0AA38FT53_TAXCH</name>
<proteinExistence type="predicted"/>
<feature type="compositionally biased region" description="Polar residues" evidence="1">
    <location>
        <begin position="7"/>
        <end position="19"/>
    </location>
</feature>
<evidence type="ECO:0000313" key="3">
    <source>
        <dbReference type="Proteomes" id="UP000824469"/>
    </source>
</evidence>
<feature type="non-terminal residue" evidence="2">
    <location>
        <position position="88"/>
    </location>
</feature>
<organism evidence="2 3">
    <name type="scientific">Taxus chinensis</name>
    <name type="common">Chinese yew</name>
    <name type="synonym">Taxus wallichiana var. chinensis</name>
    <dbReference type="NCBI Taxonomy" id="29808"/>
    <lineage>
        <taxon>Eukaryota</taxon>
        <taxon>Viridiplantae</taxon>
        <taxon>Streptophyta</taxon>
        <taxon>Embryophyta</taxon>
        <taxon>Tracheophyta</taxon>
        <taxon>Spermatophyta</taxon>
        <taxon>Pinopsida</taxon>
        <taxon>Pinidae</taxon>
        <taxon>Conifers II</taxon>
        <taxon>Cupressales</taxon>
        <taxon>Taxaceae</taxon>
        <taxon>Taxus</taxon>
    </lineage>
</organism>
<evidence type="ECO:0000313" key="2">
    <source>
        <dbReference type="EMBL" id="KAH9309870.1"/>
    </source>
</evidence>
<feature type="non-terminal residue" evidence="2">
    <location>
        <position position="1"/>
    </location>
</feature>
<comment type="caution">
    <text evidence="2">The sequence shown here is derived from an EMBL/GenBank/DDBJ whole genome shotgun (WGS) entry which is preliminary data.</text>
</comment>